<sequence length="100" mass="11848">MAKLQIKSISFNCYEEGYILYSFELALEDPENILKWLDCSLEYDKATDSIKWRKRIELPVNYNIDAILKIEEEIKTIILKFAKHCKSISNSTKKMKYLSF</sequence>
<evidence type="ECO:0000313" key="2">
    <source>
        <dbReference type="Proteomes" id="UP000178943"/>
    </source>
</evidence>
<evidence type="ECO:0000313" key="1">
    <source>
        <dbReference type="EMBL" id="OGF62305.1"/>
    </source>
</evidence>
<dbReference type="Proteomes" id="UP000178943">
    <property type="component" value="Unassembled WGS sequence"/>
</dbReference>
<dbReference type="AlphaFoldDB" id="A0A1F5VFV8"/>
<comment type="caution">
    <text evidence="1">The sequence shown here is derived from an EMBL/GenBank/DDBJ whole genome shotgun (WGS) entry which is preliminary data.</text>
</comment>
<dbReference type="EMBL" id="MFGW01000181">
    <property type="protein sequence ID" value="OGF62305.1"/>
    <property type="molecule type" value="Genomic_DNA"/>
</dbReference>
<name>A0A1F5VFV8_9BACT</name>
<organism evidence="1 2">
    <name type="scientific">Candidatus Fischerbacteria bacterium RBG_13_37_8</name>
    <dbReference type="NCBI Taxonomy" id="1817863"/>
    <lineage>
        <taxon>Bacteria</taxon>
        <taxon>Candidatus Fischeribacteriota</taxon>
    </lineage>
</organism>
<proteinExistence type="predicted"/>
<dbReference type="STRING" id="1817863.A2Y62_04315"/>
<protein>
    <submittedName>
        <fullName evidence="1">Uncharacterized protein</fullName>
    </submittedName>
</protein>
<accession>A0A1F5VFV8</accession>
<reference evidence="1 2" key="1">
    <citation type="journal article" date="2016" name="Nat. Commun.">
        <title>Thousands of microbial genomes shed light on interconnected biogeochemical processes in an aquifer system.</title>
        <authorList>
            <person name="Anantharaman K."/>
            <person name="Brown C.T."/>
            <person name="Hug L.A."/>
            <person name="Sharon I."/>
            <person name="Castelle C.J."/>
            <person name="Probst A.J."/>
            <person name="Thomas B.C."/>
            <person name="Singh A."/>
            <person name="Wilkins M.J."/>
            <person name="Karaoz U."/>
            <person name="Brodie E.L."/>
            <person name="Williams K.H."/>
            <person name="Hubbard S.S."/>
            <person name="Banfield J.F."/>
        </authorList>
    </citation>
    <scope>NUCLEOTIDE SEQUENCE [LARGE SCALE GENOMIC DNA]</scope>
</reference>
<gene>
    <name evidence="1" type="ORF">A2Y62_04315</name>
</gene>